<keyword evidence="3" id="KW-1185">Reference proteome</keyword>
<feature type="domain" description="NAD(P)-binding" evidence="1">
    <location>
        <begin position="7"/>
        <end position="139"/>
    </location>
</feature>
<evidence type="ECO:0000313" key="2">
    <source>
        <dbReference type="EMBL" id="RJO79274.1"/>
    </source>
</evidence>
<evidence type="ECO:0000313" key="3">
    <source>
        <dbReference type="Proteomes" id="UP000266677"/>
    </source>
</evidence>
<dbReference type="Proteomes" id="UP000266677">
    <property type="component" value="Unassembled WGS sequence"/>
</dbReference>
<evidence type="ECO:0000259" key="1">
    <source>
        <dbReference type="Pfam" id="PF13460"/>
    </source>
</evidence>
<dbReference type="Gene3D" id="3.40.50.720">
    <property type="entry name" value="NAD(P)-binding Rossmann-like Domain"/>
    <property type="match status" value="1"/>
</dbReference>
<organism evidence="2 3">
    <name type="scientific">Nocardia panacis</name>
    <dbReference type="NCBI Taxonomy" id="2340916"/>
    <lineage>
        <taxon>Bacteria</taxon>
        <taxon>Bacillati</taxon>
        <taxon>Actinomycetota</taxon>
        <taxon>Actinomycetes</taxon>
        <taxon>Mycobacteriales</taxon>
        <taxon>Nocardiaceae</taxon>
        <taxon>Nocardia</taxon>
    </lineage>
</organism>
<name>A0A3A4KZ89_9NOCA</name>
<dbReference type="RefSeq" id="WP_120037641.1">
    <property type="nucleotide sequence ID" value="NZ_QZFU01000010.1"/>
</dbReference>
<protein>
    <submittedName>
        <fullName evidence="2">Epimerase</fullName>
    </submittedName>
</protein>
<dbReference type="InterPro" id="IPR036291">
    <property type="entry name" value="NAD(P)-bd_dom_sf"/>
</dbReference>
<reference evidence="2 3" key="1">
    <citation type="submission" date="2018-09" db="EMBL/GenBank/DDBJ databases">
        <title>YIM PH21274 draft genome.</title>
        <authorList>
            <person name="Miao C."/>
        </authorList>
    </citation>
    <scope>NUCLEOTIDE SEQUENCE [LARGE SCALE GENOMIC DNA]</scope>
    <source>
        <strain evidence="2 3">YIM PH 21724</strain>
    </source>
</reference>
<sequence>MRIAVAGASGLVGSGVVELLRTRGHEVVPITRAAGVDVYTGIGLLEALTGVEVVIDALNAPENPDTDAAVDFFTRTATNLQRAAETAGVRRIVLTSIIGIDPFVSGHNAGKLAQERTLRAGPVPVHIVRAAQFHEFPRMMLEWTTQADTAYIPPMRTQLVALPAVVDKLVEIAVDPLAPELVNIAGPQELRLVDAAAELAARRGYPARVEEIPVTDATTKLQDAGALLPGPDAVLTGETFGAWLDRNYPVH</sequence>
<gene>
    <name evidence="2" type="ORF">D5S18_02785</name>
</gene>
<dbReference type="SUPFAM" id="SSF51735">
    <property type="entry name" value="NAD(P)-binding Rossmann-fold domains"/>
    <property type="match status" value="1"/>
</dbReference>
<dbReference type="EMBL" id="QZFU01000010">
    <property type="protein sequence ID" value="RJO79274.1"/>
    <property type="molecule type" value="Genomic_DNA"/>
</dbReference>
<comment type="caution">
    <text evidence="2">The sequence shown here is derived from an EMBL/GenBank/DDBJ whole genome shotgun (WGS) entry which is preliminary data.</text>
</comment>
<dbReference type="Pfam" id="PF13460">
    <property type="entry name" value="NAD_binding_10"/>
    <property type="match status" value="1"/>
</dbReference>
<accession>A0A3A4KZ89</accession>
<dbReference type="OrthoDB" id="9771302at2"/>
<dbReference type="AlphaFoldDB" id="A0A3A4KZ89"/>
<proteinExistence type="predicted"/>
<dbReference type="InterPro" id="IPR016040">
    <property type="entry name" value="NAD(P)-bd_dom"/>
</dbReference>